<reference evidence="8" key="5">
    <citation type="submission" date="2015-06" db="UniProtKB">
        <authorList>
            <consortium name="EnsemblFungi"/>
        </authorList>
    </citation>
    <scope>IDENTIFICATION</scope>
    <source>
        <strain evidence="8">ATCC 64411</strain>
    </source>
</reference>
<dbReference type="eggNOG" id="KOG0223">
    <property type="taxonomic scope" value="Eukaryota"/>
</dbReference>
<evidence type="ECO:0000313" key="9">
    <source>
        <dbReference type="Proteomes" id="UP000011715"/>
    </source>
</evidence>
<sequence>MESRRTLYMIAQTIGSAIAGGLLLGVWGYERSVRSFGGGCFLDPTHVTYGQAFLNEFFSSFVLLFLAYGVGLDPRQAALFGPRLGPLLVGVSLRLVTFATSGTAPGYAGAQINPGRCFAPVDLVGWTSGGSRYDRGSVQPGTTTPRRLRGKYEGGAVATAQVVACADGELGGVRGGCDWWWRGS</sequence>
<accession>A0A0C4EFX4</accession>
<evidence type="ECO:0000256" key="1">
    <source>
        <dbReference type="ARBA" id="ARBA00004141"/>
    </source>
</evidence>
<dbReference type="STRING" id="644358.A0A0C4EFX4"/>
<keyword evidence="3 6" id="KW-1133">Transmembrane helix</keyword>
<evidence type="ECO:0000256" key="4">
    <source>
        <dbReference type="ARBA" id="ARBA00023136"/>
    </source>
</evidence>
<evidence type="ECO:0000256" key="5">
    <source>
        <dbReference type="RuleBase" id="RU000477"/>
    </source>
</evidence>
<dbReference type="InterPro" id="IPR000425">
    <property type="entry name" value="MIP"/>
</dbReference>
<name>A0A0C4EFX4_MAGP6</name>
<evidence type="ECO:0000313" key="7">
    <source>
        <dbReference type="EMBL" id="KLU92697.1"/>
    </source>
</evidence>
<reference evidence="8" key="4">
    <citation type="journal article" date="2015" name="G3 (Bethesda)">
        <title>Genome sequences of three phytopathogenic species of the Magnaporthaceae family of fungi.</title>
        <authorList>
            <person name="Okagaki L.H."/>
            <person name="Nunes C.C."/>
            <person name="Sailsbery J."/>
            <person name="Clay B."/>
            <person name="Brown D."/>
            <person name="John T."/>
            <person name="Oh Y."/>
            <person name="Young N."/>
            <person name="Fitzgerald M."/>
            <person name="Haas B.J."/>
            <person name="Zeng Q."/>
            <person name="Young S."/>
            <person name="Adiconis X."/>
            <person name="Fan L."/>
            <person name="Levin J.Z."/>
            <person name="Mitchell T.K."/>
            <person name="Okubara P.A."/>
            <person name="Farman M.L."/>
            <person name="Kohn L.M."/>
            <person name="Birren B."/>
            <person name="Ma L.-J."/>
            <person name="Dean R.A."/>
        </authorList>
    </citation>
    <scope>NUCLEOTIDE SEQUENCE</scope>
    <source>
        <strain evidence="8">ATCC 64411 / 73-15</strain>
    </source>
</reference>
<dbReference type="PANTHER" id="PTHR47002">
    <property type="entry name" value="AQUAPORIN-LIKE"/>
    <property type="match status" value="1"/>
</dbReference>
<protein>
    <recommendedName>
        <fullName evidence="10">Aquaporin</fullName>
    </recommendedName>
</protein>
<evidence type="ECO:0008006" key="10">
    <source>
        <dbReference type="Google" id="ProtNLM"/>
    </source>
</evidence>
<feature type="transmembrane region" description="Helical" evidence="6">
    <location>
        <begin position="7"/>
        <end position="29"/>
    </location>
</feature>
<proteinExistence type="inferred from homology"/>
<dbReference type="InterPro" id="IPR023271">
    <property type="entry name" value="Aquaporin-like"/>
</dbReference>
<evidence type="ECO:0000256" key="2">
    <source>
        <dbReference type="ARBA" id="ARBA00022692"/>
    </source>
</evidence>
<keyword evidence="2 5" id="KW-0812">Transmembrane</keyword>
<reference evidence="7" key="3">
    <citation type="submission" date="2011-03" db="EMBL/GenBank/DDBJ databases">
        <title>Annotation of Magnaporthe poae ATCC 64411.</title>
        <authorList>
            <person name="Ma L.-J."/>
            <person name="Dead R."/>
            <person name="Young S.K."/>
            <person name="Zeng Q."/>
            <person name="Gargeya S."/>
            <person name="Fitzgerald M."/>
            <person name="Haas B."/>
            <person name="Abouelleil A."/>
            <person name="Alvarado L."/>
            <person name="Arachchi H.M."/>
            <person name="Berlin A."/>
            <person name="Brown A."/>
            <person name="Chapman S.B."/>
            <person name="Chen Z."/>
            <person name="Dunbar C."/>
            <person name="Freedman E."/>
            <person name="Gearin G."/>
            <person name="Gellesch M."/>
            <person name="Goldberg J."/>
            <person name="Griggs A."/>
            <person name="Gujja S."/>
            <person name="Heiman D."/>
            <person name="Howarth C."/>
            <person name="Larson L."/>
            <person name="Lui A."/>
            <person name="MacDonald P.J.P."/>
            <person name="Mehta T."/>
            <person name="Montmayeur A."/>
            <person name="Murphy C."/>
            <person name="Neiman D."/>
            <person name="Pearson M."/>
            <person name="Priest M."/>
            <person name="Roberts A."/>
            <person name="Saif S."/>
            <person name="Shea T."/>
            <person name="Shenoy N."/>
            <person name="Sisk P."/>
            <person name="Stolte C."/>
            <person name="Sykes S."/>
            <person name="Yandava C."/>
            <person name="Wortman J."/>
            <person name="Nusbaum C."/>
            <person name="Birren B."/>
        </authorList>
    </citation>
    <scope>NUCLEOTIDE SEQUENCE</scope>
    <source>
        <strain evidence="7">ATCC 64411</strain>
    </source>
</reference>
<evidence type="ECO:0000256" key="3">
    <source>
        <dbReference type="ARBA" id="ARBA00022989"/>
    </source>
</evidence>
<dbReference type="EMBL" id="GL876984">
    <property type="protein sequence ID" value="KLU92697.1"/>
    <property type="molecule type" value="Genomic_DNA"/>
</dbReference>
<keyword evidence="9" id="KW-1185">Reference proteome</keyword>
<evidence type="ECO:0000256" key="6">
    <source>
        <dbReference type="SAM" id="Phobius"/>
    </source>
</evidence>
<dbReference type="Proteomes" id="UP000011715">
    <property type="component" value="Unassembled WGS sequence"/>
</dbReference>
<dbReference type="Pfam" id="PF00230">
    <property type="entry name" value="MIP"/>
    <property type="match status" value="1"/>
</dbReference>
<comment type="subcellular location">
    <subcellularLocation>
        <location evidence="1">Membrane</location>
        <topology evidence="1">Multi-pass membrane protein</topology>
    </subcellularLocation>
</comment>
<organism evidence="8 9">
    <name type="scientific">Magnaporthiopsis poae (strain ATCC 64411 / 73-15)</name>
    <name type="common">Kentucky bluegrass fungus</name>
    <name type="synonym">Magnaporthe poae</name>
    <dbReference type="NCBI Taxonomy" id="644358"/>
    <lineage>
        <taxon>Eukaryota</taxon>
        <taxon>Fungi</taxon>
        <taxon>Dikarya</taxon>
        <taxon>Ascomycota</taxon>
        <taxon>Pezizomycotina</taxon>
        <taxon>Sordariomycetes</taxon>
        <taxon>Sordariomycetidae</taxon>
        <taxon>Magnaporthales</taxon>
        <taxon>Magnaporthaceae</taxon>
        <taxon>Magnaporthiopsis</taxon>
    </lineage>
</organism>
<dbReference type="OMA" id="HIIGSMA"/>
<evidence type="ECO:0000313" key="8">
    <source>
        <dbReference type="EnsemblFungi" id="MAPG_11684T0"/>
    </source>
</evidence>
<dbReference type="Gene3D" id="1.20.1080.10">
    <property type="entry name" value="Glycerol uptake facilitator protein"/>
    <property type="match status" value="1"/>
</dbReference>
<feature type="transmembrane region" description="Helical" evidence="6">
    <location>
        <begin position="49"/>
        <end position="70"/>
    </location>
</feature>
<reference evidence="9" key="2">
    <citation type="submission" date="2010-05" db="EMBL/GenBank/DDBJ databases">
        <title>The genome sequence of Magnaporthe poae strain ATCC 64411.</title>
        <authorList>
            <person name="Ma L.-J."/>
            <person name="Dead R."/>
            <person name="Young S."/>
            <person name="Zeng Q."/>
            <person name="Koehrsen M."/>
            <person name="Alvarado L."/>
            <person name="Berlin A."/>
            <person name="Chapman S.B."/>
            <person name="Chen Z."/>
            <person name="Freedman E."/>
            <person name="Gellesch M."/>
            <person name="Goldberg J."/>
            <person name="Griggs A."/>
            <person name="Gujja S."/>
            <person name="Heilman E.R."/>
            <person name="Heiman D."/>
            <person name="Hepburn T."/>
            <person name="Howarth C."/>
            <person name="Jen D."/>
            <person name="Larson L."/>
            <person name="Mehta T."/>
            <person name="Neiman D."/>
            <person name="Pearson M."/>
            <person name="Roberts A."/>
            <person name="Saif S."/>
            <person name="Shea T."/>
            <person name="Shenoy N."/>
            <person name="Sisk P."/>
            <person name="Stolte C."/>
            <person name="Sykes S."/>
            <person name="Walk T."/>
            <person name="White J."/>
            <person name="Yandava C."/>
            <person name="Haas B."/>
            <person name="Nusbaum C."/>
            <person name="Birren B."/>
        </authorList>
    </citation>
    <scope>NUCLEOTIDE SEQUENCE [LARGE SCALE GENOMIC DNA]</scope>
    <source>
        <strain evidence="9">ATCC 64411 / 73-15</strain>
    </source>
</reference>
<dbReference type="PRINTS" id="PR00783">
    <property type="entry name" value="MINTRINSICP"/>
</dbReference>
<dbReference type="GO" id="GO:0015267">
    <property type="term" value="F:channel activity"/>
    <property type="evidence" value="ECO:0007669"/>
    <property type="project" value="InterPro"/>
</dbReference>
<dbReference type="PANTHER" id="PTHR47002:SF2">
    <property type="entry name" value="AQUAPORIN AQPAE.A-LIKE"/>
    <property type="match status" value="1"/>
</dbReference>
<gene>
    <name evidence="7" type="ORF">MAPG_11684</name>
</gene>
<dbReference type="SUPFAM" id="SSF81338">
    <property type="entry name" value="Aquaporin-like"/>
    <property type="match status" value="1"/>
</dbReference>
<keyword evidence="5" id="KW-0813">Transport</keyword>
<dbReference type="OrthoDB" id="3222at2759"/>
<dbReference type="AlphaFoldDB" id="A0A0C4EFX4"/>
<reference evidence="7" key="1">
    <citation type="submission" date="2010-05" db="EMBL/GenBank/DDBJ databases">
        <title>The Genome Sequence of Magnaporthe poae strain ATCC 64411.</title>
        <authorList>
            <consortium name="The Broad Institute Genome Sequencing Platform"/>
            <consortium name="Broad Institute Genome Sequencing Center for Infectious Disease"/>
            <person name="Ma L.-J."/>
            <person name="Dead R."/>
            <person name="Young S."/>
            <person name="Zeng Q."/>
            <person name="Koehrsen M."/>
            <person name="Alvarado L."/>
            <person name="Berlin A."/>
            <person name="Chapman S.B."/>
            <person name="Chen Z."/>
            <person name="Freedman E."/>
            <person name="Gellesch M."/>
            <person name="Goldberg J."/>
            <person name="Griggs A."/>
            <person name="Gujja S."/>
            <person name="Heilman E.R."/>
            <person name="Heiman D."/>
            <person name="Hepburn T."/>
            <person name="Howarth C."/>
            <person name="Jen D."/>
            <person name="Larson L."/>
            <person name="Mehta T."/>
            <person name="Neiman D."/>
            <person name="Pearson M."/>
            <person name="Roberts A."/>
            <person name="Saif S."/>
            <person name="Shea T."/>
            <person name="Shenoy N."/>
            <person name="Sisk P."/>
            <person name="Stolte C."/>
            <person name="Sykes S."/>
            <person name="Walk T."/>
            <person name="White J."/>
            <person name="Yandava C."/>
            <person name="Haas B."/>
            <person name="Nusbaum C."/>
            <person name="Birren B."/>
        </authorList>
    </citation>
    <scope>NUCLEOTIDE SEQUENCE</scope>
    <source>
        <strain evidence="7">ATCC 64411</strain>
    </source>
</reference>
<keyword evidence="4 6" id="KW-0472">Membrane</keyword>
<dbReference type="EMBL" id="ADBL01002882">
    <property type="status" value="NOT_ANNOTATED_CDS"/>
    <property type="molecule type" value="Genomic_DNA"/>
</dbReference>
<comment type="similarity">
    <text evidence="5">Belongs to the MIP/aquaporin (TC 1.A.8) family.</text>
</comment>
<dbReference type="EnsemblFungi" id="MAPG_11684T0">
    <property type="protein sequence ID" value="MAPG_11684T0"/>
    <property type="gene ID" value="MAPG_11684"/>
</dbReference>
<dbReference type="GO" id="GO:0016020">
    <property type="term" value="C:membrane"/>
    <property type="evidence" value="ECO:0007669"/>
    <property type="project" value="UniProtKB-SubCell"/>
</dbReference>
<dbReference type="VEuPathDB" id="FungiDB:MAPG_11684"/>